<dbReference type="GO" id="GO:0008482">
    <property type="term" value="F:sulfite oxidase activity"/>
    <property type="evidence" value="ECO:0007669"/>
    <property type="project" value="TreeGrafter"/>
</dbReference>
<dbReference type="SUPFAM" id="SSF81296">
    <property type="entry name" value="E set domains"/>
    <property type="match status" value="1"/>
</dbReference>
<accession>A0A143BQT1</accession>
<organism evidence="8 9">
    <name type="scientific">Gemmatimonas phototrophica</name>
    <dbReference type="NCBI Taxonomy" id="1379270"/>
    <lineage>
        <taxon>Bacteria</taxon>
        <taxon>Pseudomonadati</taxon>
        <taxon>Gemmatimonadota</taxon>
        <taxon>Gemmatimonadia</taxon>
        <taxon>Gemmatimonadales</taxon>
        <taxon>Gemmatimonadaceae</taxon>
        <taxon>Gemmatimonas</taxon>
    </lineage>
</organism>
<dbReference type="PRINTS" id="PR00407">
    <property type="entry name" value="EUMOPTERIN"/>
</dbReference>
<dbReference type="InterPro" id="IPR000572">
    <property type="entry name" value="OxRdtase_Mopterin-bd_dom"/>
</dbReference>
<evidence type="ECO:0000256" key="1">
    <source>
        <dbReference type="ARBA" id="ARBA00001924"/>
    </source>
</evidence>
<dbReference type="Pfam" id="PF03404">
    <property type="entry name" value="Mo-co_dimer"/>
    <property type="match status" value="1"/>
</dbReference>
<dbReference type="GO" id="GO:0030151">
    <property type="term" value="F:molybdenum ion binding"/>
    <property type="evidence" value="ECO:0007669"/>
    <property type="project" value="InterPro"/>
</dbReference>
<proteinExistence type="predicted"/>
<evidence type="ECO:0000256" key="5">
    <source>
        <dbReference type="SAM" id="MobiDB-lite"/>
    </source>
</evidence>
<dbReference type="GO" id="GO:0006790">
    <property type="term" value="P:sulfur compound metabolic process"/>
    <property type="evidence" value="ECO:0007669"/>
    <property type="project" value="TreeGrafter"/>
</dbReference>
<evidence type="ECO:0000256" key="3">
    <source>
        <dbReference type="ARBA" id="ARBA00022723"/>
    </source>
</evidence>
<evidence type="ECO:0000313" key="8">
    <source>
        <dbReference type="EMBL" id="AMW06975.1"/>
    </source>
</evidence>
<dbReference type="InterPro" id="IPR006311">
    <property type="entry name" value="TAT_signal"/>
</dbReference>
<dbReference type="InterPro" id="IPR014756">
    <property type="entry name" value="Ig_E-set"/>
</dbReference>
<feature type="domain" description="Moybdenum cofactor oxidoreductase dimerisation" evidence="7">
    <location>
        <begin position="286"/>
        <end position="390"/>
    </location>
</feature>
<dbReference type="GO" id="GO:0020037">
    <property type="term" value="F:heme binding"/>
    <property type="evidence" value="ECO:0007669"/>
    <property type="project" value="TreeGrafter"/>
</dbReference>
<name>A0A143BQT1_9BACT</name>
<dbReference type="Gene3D" id="2.60.40.650">
    <property type="match status" value="1"/>
</dbReference>
<evidence type="ECO:0000256" key="4">
    <source>
        <dbReference type="ARBA" id="ARBA00023002"/>
    </source>
</evidence>
<gene>
    <name evidence="8" type="ORF">GEMMAAP_17320</name>
</gene>
<evidence type="ECO:0000256" key="2">
    <source>
        <dbReference type="ARBA" id="ARBA00022505"/>
    </source>
</evidence>
<evidence type="ECO:0000313" key="9">
    <source>
        <dbReference type="Proteomes" id="UP000076404"/>
    </source>
</evidence>
<keyword evidence="9" id="KW-1185">Reference proteome</keyword>
<comment type="cofactor">
    <cofactor evidence="1">
        <name>Mo-molybdopterin</name>
        <dbReference type="ChEBI" id="CHEBI:71302"/>
    </cofactor>
</comment>
<dbReference type="InterPro" id="IPR008335">
    <property type="entry name" value="Mopterin_OxRdtase_euk"/>
</dbReference>
<dbReference type="PANTHER" id="PTHR19372:SF7">
    <property type="entry name" value="SULFITE OXIDASE, MITOCHONDRIAL"/>
    <property type="match status" value="1"/>
</dbReference>
<dbReference type="Gene3D" id="3.90.420.10">
    <property type="entry name" value="Oxidoreductase, molybdopterin-binding domain"/>
    <property type="match status" value="1"/>
</dbReference>
<dbReference type="Proteomes" id="UP000076404">
    <property type="component" value="Chromosome"/>
</dbReference>
<dbReference type="PROSITE" id="PS51318">
    <property type="entry name" value="TAT"/>
    <property type="match status" value="1"/>
</dbReference>
<protein>
    <recommendedName>
        <fullName evidence="10">Molybdopterin-binding protein</fullName>
    </recommendedName>
</protein>
<dbReference type="InterPro" id="IPR005066">
    <property type="entry name" value="MoCF_OxRdtse_dimer"/>
</dbReference>
<dbReference type="EMBL" id="CP011454">
    <property type="protein sequence ID" value="AMW06975.1"/>
    <property type="molecule type" value="Genomic_DNA"/>
</dbReference>
<evidence type="ECO:0000259" key="7">
    <source>
        <dbReference type="Pfam" id="PF03404"/>
    </source>
</evidence>
<dbReference type="NCBIfam" id="TIGR04555">
    <property type="entry name" value="sulfite_DH_soxC"/>
    <property type="match status" value="1"/>
</dbReference>
<dbReference type="GO" id="GO:0043546">
    <property type="term" value="F:molybdopterin cofactor binding"/>
    <property type="evidence" value="ECO:0007669"/>
    <property type="project" value="TreeGrafter"/>
</dbReference>
<keyword evidence="3" id="KW-0479">Metal-binding</keyword>
<keyword evidence="4" id="KW-0560">Oxidoreductase</keyword>
<feature type="domain" description="Oxidoreductase molybdopterin-binding" evidence="6">
    <location>
        <begin position="101"/>
        <end position="263"/>
    </location>
</feature>
<keyword evidence="2" id="KW-0500">Molybdenum</keyword>
<dbReference type="Pfam" id="PF00174">
    <property type="entry name" value="Oxidored_molyb"/>
    <property type="match status" value="1"/>
</dbReference>
<evidence type="ECO:0008006" key="10">
    <source>
        <dbReference type="Google" id="ProtNLM"/>
    </source>
</evidence>
<dbReference type="KEGG" id="gph:GEMMAAP_17320"/>
<feature type="region of interest" description="Disordered" evidence="5">
    <location>
        <begin position="40"/>
        <end position="66"/>
    </location>
</feature>
<dbReference type="InterPro" id="IPR036374">
    <property type="entry name" value="OxRdtase_Mopterin-bd_sf"/>
</dbReference>
<dbReference type="eggNOG" id="COG2041">
    <property type="taxonomic scope" value="Bacteria"/>
</dbReference>
<dbReference type="STRING" id="1379270.GEMMAAP_17320"/>
<evidence type="ECO:0000259" key="6">
    <source>
        <dbReference type="Pfam" id="PF00174"/>
    </source>
</evidence>
<reference evidence="8 9" key="2">
    <citation type="journal article" date="2016" name="Environ. Microbiol. Rep.">
        <title>Metagenomic evidence for the presence of phototrophic Gemmatimonadetes bacteria in diverse environments.</title>
        <authorList>
            <person name="Zeng Y."/>
            <person name="Baumbach J."/>
            <person name="Barbosa E.G."/>
            <person name="Azevedo V."/>
            <person name="Zhang C."/>
            <person name="Koblizek M."/>
        </authorList>
    </citation>
    <scope>NUCLEOTIDE SEQUENCE [LARGE SCALE GENOMIC DNA]</scope>
    <source>
        <strain evidence="8 9">AP64</strain>
    </source>
</reference>
<reference evidence="8 9" key="1">
    <citation type="journal article" date="2014" name="Proc. Natl. Acad. Sci. U.S.A.">
        <title>Functional type 2 photosynthetic reaction centers found in the rare bacterial phylum Gemmatimonadetes.</title>
        <authorList>
            <person name="Zeng Y."/>
            <person name="Feng F."/>
            <person name="Medova H."/>
            <person name="Dean J."/>
            <person name="Koblizek M."/>
        </authorList>
    </citation>
    <scope>NUCLEOTIDE SEQUENCE [LARGE SCALE GENOMIC DNA]</scope>
    <source>
        <strain evidence="8 9">AP64</strain>
    </source>
</reference>
<dbReference type="SUPFAM" id="SSF56524">
    <property type="entry name" value="Oxidoreductase molybdopterin-binding domain"/>
    <property type="match status" value="1"/>
</dbReference>
<sequence>MGDQKPDQGLASPSRRTLMQTGGLLAGAAITAPLVRALAQTPMPPDPTRVPGAPSDSLGIRSPFEQPRLTPVGVVQGSSWTPHQDLHGTLTPAELHFQRHHNGIPAIDPSTYSLTLHGMVERPLTFTLAELKRFPSITRTYFLECSGNGGRAWNNPRPDMSPQVVDGLTSNTEWTGVPVSTLLRAVGAKPGGQWVLAEGGDAAVMTRSIPMDKMLRDALVVYAQNGEALRPGNGYPARLLLPGWEGNMCVKWLRRLEVLDAPVMSREETSKYTDPLPDGTSRQFSFVMDVKSVITAPAYPAVLPEKGWHAIRGIAWTGRGTVSHVDVSTDGGRTWHQATLPAGATPLSHTRFEYLWRWDGKPARLLSRAHDVTGAVQPTAEEFRKVRGKAPGYHFTSIRSWDVAADGTVTFGG</sequence>
<dbReference type="PANTHER" id="PTHR19372">
    <property type="entry name" value="SULFITE REDUCTASE"/>
    <property type="match status" value="1"/>
</dbReference>
<dbReference type="AlphaFoldDB" id="A0A143BQT1"/>
<dbReference type="InterPro" id="IPR030835">
    <property type="entry name" value="Sulfite_DH_SoxC"/>
</dbReference>